<evidence type="ECO:0000313" key="3">
    <source>
        <dbReference type="Proteomes" id="UP000298663"/>
    </source>
</evidence>
<feature type="compositionally biased region" description="Polar residues" evidence="1">
    <location>
        <begin position="20"/>
        <end position="40"/>
    </location>
</feature>
<reference evidence="2 3" key="2">
    <citation type="journal article" date="2019" name="G3 (Bethesda)">
        <title>Hybrid Assembly of the Genome of the Entomopathogenic Nematode Steinernema carpocapsae Identifies the X-Chromosome.</title>
        <authorList>
            <person name="Serra L."/>
            <person name="Macchietto M."/>
            <person name="Macias-Munoz A."/>
            <person name="McGill C.J."/>
            <person name="Rodriguez I.M."/>
            <person name="Rodriguez B."/>
            <person name="Murad R."/>
            <person name="Mortazavi A."/>
        </authorList>
    </citation>
    <scope>NUCLEOTIDE SEQUENCE [LARGE SCALE GENOMIC DNA]</scope>
    <source>
        <strain evidence="2 3">ALL</strain>
    </source>
</reference>
<comment type="caution">
    <text evidence="2">The sequence shown here is derived from an EMBL/GenBank/DDBJ whole genome shotgun (WGS) entry which is preliminary data.</text>
</comment>
<dbReference type="EMBL" id="AZBU02000008">
    <property type="protein sequence ID" value="TKR68141.1"/>
    <property type="molecule type" value="Genomic_DNA"/>
</dbReference>
<dbReference type="Proteomes" id="UP000298663">
    <property type="component" value="Unassembled WGS sequence"/>
</dbReference>
<organism evidence="2 3">
    <name type="scientific">Steinernema carpocapsae</name>
    <name type="common">Entomopathogenic nematode</name>
    <dbReference type="NCBI Taxonomy" id="34508"/>
    <lineage>
        <taxon>Eukaryota</taxon>
        <taxon>Metazoa</taxon>
        <taxon>Ecdysozoa</taxon>
        <taxon>Nematoda</taxon>
        <taxon>Chromadorea</taxon>
        <taxon>Rhabditida</taxon>
        <taxon>Tylenchina</taxon>
        <taxon>Panagrolaimomorpha</taxon>
        <taxon>Strongyloidoidea</taxon>
        <taxon>Steinernematidae</taxon>
        <taxon>Steinernema</taxon>
    </lineage>
</organism>
<accession>A0A4U5MFY5</accession>
<sequence length="94" mass="9912">MPSALLSAPGLRRDSVPLDASSSCLSSRLGQPASTTTPQIAASGPRFLSPALSRIGCSFAPPAAAARFLRFFVLFTMANPSTNYILQCACMKQF</sequence>
<name>A0A4U5MFY5_STECR</name>
<reference evidence="2 3" key="1">
    <citation type="journal article" date="2015" name="Genome Biol.">
        <title>Comparative genomics of Steinernema reveals deeply conserved gene regulatory networks.</title>
        <authorList>
            <person name="Dillman A.R."/>
            <person name="Macchietto M."/>
            <person name="Porter C.F."/>
            <person name="Rogers A."/>
            <person name="Williams B."/>
            <person name="Antoshechkin I."/>
            <person name="Lee M.M."/>
            <person name="Goodwin Z."/>
            <person name="Lu X."/>
            <person name="Lewis E.E."/>
            <person name="Goodrich-Blair H."/>
            <person name="Stock S.P."/>
            <person name="Adams B.J."/>
            <person name="Sternberg P.W."/>
            <person name="Mortazavi A."/>
        </authorList>
    </citation>
    <scope>NUCLEOTIDE SEQUENCE [LARGE SCALE GENOMIC DNA]</scope>
    <source>
        <strain evidence="2 3">ALL</strain>
    </source>
</reference>
<protein>
    <submittedName>
        <fullName evidence="2">Uncharacterized protein</fullName>
    </submittedName>
</protein>
<keyword evidence="3" id="KW-1185">Reference proteome</keyword>
<evidence type="ECO:0000256" key="1">
    <source>
        <dbReference type="SAM" id="MobiDB-lite"/>
    </source>
</evidence>
<gene>
    <name evidence="2" type="ORF">L596_024165</name>
</gene>
<proteinExistence type="predicted"/>
<feature type="region of interest" description="Disordered" evidence="1">
    <location>
        <begin position="17"/>
        <end position="41"/>
    </location>
</feature>
<dbReference type="AlphaFoldDB" id="A0A4U5MFY5"/>
<evidence type="ECO:0000313" key="2">
    <source>
        <dbReference type="EMBL" id="TKR68141.1"/>
    </source>
</evidence>